<dbReference type="Proteomes" id="UP000295043">
    <property type="component" value="Unassembled WGS sequence"/>
</dbReference>
<comment type="cofactor">
    <cofactor evidence="1">
        <name>Ca(2+)</name>
        <dbReference type="ChEBI" id="CHEBI:29108"/>
    </cofactor>
</comment>
<sequence>SNRGMAQGLTVKNFEIINGSANDDVIRGDAAANTLNGGGADDVLDGRSGVDRLNGGAGDDWLTGGAGNDLFVFDRSGRDGEGDVITDFTRGQDKLLLDKSDYGIAAGDATVTLVVGADPVATSTKGTFLFESDNGRLWFDADGKGTEADLELVAILKGVTTLSTSDFAMF</sequence>
<gene>
    <name evidence="6" type="ORF">EV184_111254</name>
</gene>
<feature type="domain" description="Peptidase M10 serralysin C-terminal" evidence="5">
    <location>
        <begin position="2"/>
        <end position="151"/>
    </location>
</feature>
<evidence type="ECO:0000259" key="5">
    <source>
        <dbReference type="Pfam" id="PF08548"/>
    </source>
</evidence>
<dbReference type="InterPro" id="IPR011049">
    <property type="entry name" value="Serralysin-like_metalloprot_C"/>
</dbReference>
<name>A0A4R2BNU7_9HYPH</name>
<dbReference type="RefSeq" id="WP_412550026.1">
    <property type="nucleotide sequence ID" value="NZ_SLVU01000011.1"/>
</dbReference>
<keyword evidence="4" id="KW-0677">Repeat</keyword>
<dbReference type="PROSITE" id="PS00330">
    <property type="entry name" value="HEMOLYSIN_CALCIUM"/>
    <property type="match status" value="2"/>
</dbReference>
<dbReference type="Pfam" id="PF00353">
    <property type="entry name" value="HemolysinCabind"/>
    <property type="match status" value="1"/>
</dbReference>
<dbReference type="Pfam" id="PF08548">
    <property type="entry name" value="Peptidase_M10_C"/>
    <property type="match status" value="1"/>
</dbReference>
<dbReference type="GO" id="GO:0005509">
    <property type="term" value="F:calcium ion binding"/>
    <property type="evidence" value="ECO:0007669"/>
    <property type="project" value="InterPro"/>
</dbReference>
<dbReference type="GO" id="GO:0005615">
    <property type="term" value="C:extracellular space"/>
    <property type="evidence" value="ECO:0007669"/>
    <property type="project" value="InterPro"/>
</dbReference>
<dbReference type="Gene3D" id="2.150.10.10">
    <property type="entry name" value="Serralysin-like metalloprotease, C-terminal"/>
    <property type="match status" value="1"/>
</dbReference>
<evidence type="ECO:0000256" key="1">
    <source>
        <dbReference type="ARBA" id="ARBA00001913"/>
    </source>
</evidence>
<dbReference type="AlphaFoldDB" id="A0A4R2BNU7"/>
<evidence type="ECO:0000256" key="3">
    <source>
        <dbReference type="ARBA" id="ARBA00022525"/>
    </source>
</evidence>
<dbReference type="SUPFAM" id="SSF51120">
    <property type="entry name" value="beta-Roll"/>
    <property type="match status" value="1"/>
</dbReference>
<dbReference type="InterPro" id="IPR001343">
    <property type="entry name" value="Hemolysn_Ca-bd"/>
</dbReference>
<reference evidence="6 7" key="1">
    <citation type="submission" date="2019-03" db="EMBL/GenBank/DDBJ databases">
        <title>Genomic Encyclopedia of Type Strains, Phase IV (KMG-V): Genome sequencing to study the core and pangenomes of soil and plant-associated prokaryotes.</title>
        <authorList>
            <person name="Whitman W."/>
        </authorList>
    </citation>
    <scope>NUCLEOTIDE SEQUENCE [LARGE SCALE GENOMIC DNA]</scope>
    <source>
        <strain evidence="6 7">23C40</strain>
    </source>
</reference>
<accession>A0A4R2BNU7</accession>
<evidence type="ECO:0000256" key="2">
    <source>
        <dbReference type="ARBA" id="ARBA00004613"/>
    </source>
</evidence>
<proteinExistence type="predicted"/>
<keyword evidence="3" id="KW-0964">Secreted</keyword>
<evidence type="ECO:0000256" key="4">
    <source>
        <dbReference type="ARBA" id="ARBA00022737"/>
    </source>
</evidence>
<evidence type="ECO:0000313" key="6">
    <source>
        <dbReference type="EMBL" id="TCN29151.1"/>
    </source>
</evidence>
<comment type="caution">
    <text evidence="6">The sequence shown here is derived from an EMBL/GenBank/DDBJ whole genome shotgun (WGS) entry which is preliminary data.</text>
</comment>
<organism evidence="6 7">
    <name type="scientific">Sinorhizobium americanum</name>
    <dbReference type="NCBI Taxonomy" id="194963"/>
    <lineage>
        <taxon>Bacteria</taxon>
        <taxon>Pseudomonadati</taxon>
        <taxon>Pseudomonadota</taxon>
        <taxon>Alphaproteobacteria</taxon>
        <taxon>Hyphomicrobiales</taxon>
        <taxon>Rhizobiaceae</taxon>
        <taxon>Sinorhizobium/Ensifer group</taxon>
        <taxon>Sinorhizobium</taxon>
    </lineage>
</organism>
<evidence type="ECO:0000313" key="7">
    <source>
        <dbReference type="Proteomes" id="UP000295043"/>
    </source>
</evidence>
<comment type="subcellular location">
    <subcellularLocation>
        <location evidence="2">Secreted</location>
    </subcellularLocation>
</comment>
<dbReference type="InterPro" id="IPR018511">
    <property type="entry name" value="Hemolysin-typ_Ca-bd_CS"/>
</dbReference>
<dbReference type="EMBL" id="SLVU01000011">
    <property type="protein sequence ID" value="TCN29151.1"/>
    <property type="molecule type" value="Genomic_DNA"/>
</dbReference>
<dbReference type="PRINTS" id="PR00313">
    <property type="entry name" value="CABNDNGRPT"/>
</dbReference>
<dbReference type="InterPro" id="IPR013858">
    <property type="entry name" value="Peptidase_M10B_C"/>
</dbReference>
<feature type="non-terminal residue" evidence="6">
    <location>
        <position position="1"/>
    </location>
</feature>
<protein>
    <submittedName>
        <fullName evidence="6">Hemolysin type calcium-binding protein</fullName>
    </submittedName>
</protein>